<comment type="caution">
    <text evidence="1">The sequence shown here is derived from an EMBL/GenBank/DDBJ whole genome shotgun (WGS) entry which is preliminary data.</text>
</comment>
<dbReference type="Proteomes" id="UP000032515">
    <property type="component" value="Unassembled WGS sequence"/>
</dbReference>
<protein>
    <submittedName>
        <fullName evidence="1">Uncharacterized protein</fullName>
    </submittedName>
</protein>
<proteinExistence type="predicted"/>
<organism evidence="1 2">
    <name type="scientific">Rhodopseudomonas palustris</name>
    <dbReference type="NCBI Taxonomy" id="1076"/>
    <lineage>
        <taxon>Bacteria</taxon>
        <taxon>Pseudomonadati</taxon>
        <taxon>Pseudomonadota</taxon>
        <taxon>Alphaproteobacteria</taxon>
        <taxon>Hyphomicrobiales</taxon>
        <taxon>Nitrobacteraceae</taxon>
        <taxon>Rhodopseudomonas</taxon>
    </lineage>
</organism>
<name>A0A0D7EJ01_RHOPL</name>
<dbReference type="AlphaFoldDB" id="A0A0D7EJ01"/>
<gene>
    <name evidence="1" type="ORF">OO17_17500</name>
</gene>
<sequence>MFGGQRQAQIVLADINQVGEPFDKAQDDQDIGQRADGDAGVTLLKARDGARRRARTHRQIGHGDAAPQARAANVVTKPFEGGL</sequence>
<evidence type="ECO:0000313" key="2">
    <source>
        <dbReference type="Proteomes" id="UP000032515"/>
    </source>
</evidence>
<accession>A0A0D7EJ01</accession>
<evidence type="ECO:0000313" key="1">
    <source>
        <dbReference type="EMBL" id="KIZ40510.1"/>
    </source>
</evidence>
<dbReference type="EMBL" id="JXXE01000352">
    <property type="protein sequence ID" value="KIZ40510.1"/>
    <property type="molecule type" value="Genomic_DNA"/>
</dbReference>
<reference evidence="1 2" key="1">
    <citation type="submission" date="2014-11" db="EMBL/GenBank/DDBJ databases">
        <title>Genomics and ecophysiology of heterotrophic nitrogen fixing bacteria isolated from estuarine surface water.</title>
        <authorList>
            <person name="Bentzon-Tilia M."/>
            <person name="Severin I."/>
            <person name="Hansen L.H."/>
            <person name="Riemann L."/>
        </authorList>
    </citation>
    <scope>NUCLEOTIDE SEQUENCE [LARGE SCALE GENOMIC DNA]</scope>
    <source>
        <strain evidence="1 2">BAL398</strain>
    </source>
</reference>